<sequence length="103" mass="11339">MVLQAKVVNRFKAEEHDGHVYQPGDIYPAEGFEANAERVAFLSKVHPKYGVMFLTVSQEIEEDASGGGEEFPKHVGGGMYELSNGEKVKGKKEAIEAEKALKE</sequence>
<name>A0ABT4H7L5_PAEAL</name>
<dbReference type="RefSeq" id="WP_005552072.1">
    <property type="nucleotide sequence ID" value="NZ_JAMDLX010000158.1"/>
</dbReference>
<gene>
    <name evidence="1" type="ORF">M5X12_30835</name>
</gene>
<evidence type="ECO:0000313" key="1">
    <source>
        <dbReference type="EMBL" id="MCY9764894.1"/>
    </source>
</evidence>
<protein>
    <recommendedName>
        <fullName evidence="3">Phage protein</fullName>
    </recommendedName>
</protein>
<dbReference type="GeneID" id="94489109"/>
<accession>A0ABT4H7L5</accession>
<proteinExistence type="predicted"/>
<keyword evidence="2" id="KW-1185">Reference proteome</keyword>
<evidence type="ECO:0000313" key="2">
    <source>
        <dbReference type="Proteomes" id="UP001527181"/>
    </source>
</evidence>
<dbReference type="Proteomes" id="UP001527181">
    <property type="component" value="Unassembled WGS sequence"/>
</dbReference>
<comment type="caution">
    <text evidence="1">The sequence shown here is derived from an EMBL/GenBank/DDBJ whole genome shotgun (WGS) entry which is preliminary data.</text>
</comment>
<dbReference type="EMBL" id="JAMDNP010000133">
    <property type="protein sequence ID" value="MCY9764894.1"/>
    <property type="molecule type" value="Genomic_DNA"/>
</dbReference>
<organism evidence="1 2">
    <name type="scientific">Paenibacillus alvei</name>
    <name type="common">Bacillus alvei</name>
    <dbReference type="NCBI Taxonomy" id="44250"/>
    <lineage>
        <taxon>Bacteria</taxon>
        <taxon>Bacillati</taxon>
        <taxon>Bacillota</taxon>
        <taxon>Bacilli</taxon>
        <taxon>Bacillales</taxon>
        <taxon>Paenibacillaceae</taxon>
        <taxon>Paenibacillus</taxon>
    </lineage>
</organism>
<reference evidence="1 2" key="1">
    <citation type="submission" date="2022-05" db="EMBL/GenBank/DDBJ databases">
        <title>Genome Sequencing of Bee-Associated Microbes.</title>
        <authorList>
            <person name="Dunlap C."/>
        </authorList>
    </citation>
    <scope>NUCLEOTIDE SEQUENCE [LARGE SCALE GENOMIC DNA]</scope>
    <source>
        <strain evidence="1 2">NRRL B-04010</strain>
    </source>
</reference>
<evidence type="ECO:0008006" key="3">
    <source>
        <dbReference type="Google" id="ProtNLM"/>
    </source>
</evidence>